<accession>A0A4P2Q3F4</accession>
<name>A0A4P2Q3F4_SORCE</name>
<dbReference type="EMBL" id="CP012670">
    <property type="protein sequence ID" value="AUX23855.1"/>
    <property type="molecule type" value="Genomic_DNA"/>
</dbReference>
<evidence type="ECO:0000313" key="2">
    <source>
        <dbReference type="Proteomes" id="UP000295781"/>
    </source>
</evidence>
<protein>
    <submittedName>
        <fullName evidence="1">Uncharacterized protein</fullName>
    </submittedName>
</protein>
<reference evidence="1 2" key="1">
    <citation type="submission" date="2015-09" db="EMBL/GenBank/DDBJ databases">
        <title>Sorangium comparison.</title>
        <authorList>
            <person name="Zaburannyi N."/>
            <person name="Bunk B."/>
            <person name="Overmann J."/>
            <person name="Mueller R."/>
        </authorList>
    </citation>
    <scope>NUCLEOTIDE SEQUENCE [LARGE SCALE GENOMIC DNA]</scope>
    <source>
        <strain evidence="1 2">So ceGT47</strain>
    </source>
</reference>
<dbReference type="Proteomes" id="UP000295781">
    <property type="component" value="Chromosome"/>
</dbReference>
<gene>
    <name evidence="1" type="ORF">SOCEGT47_043850</name>
</gene>
<organism evidence="1 2">
    <name type="scientific">Sorangium cellulosum</name>
    <name type="common">Polyangium cellulosum</name>
    <dbReference type="NCBI Taxonomy" id="56"/>
    <lineage>
        <taxon>Bacteria</taxon>
        <taxon>Pseudomonadati</taxon>
        <taxon>Myxococcota</taxon>
        <taxon>Polyangia</taxon>
        <taxon>Polyangiales</taxon>
        <taxon>Polyangiaceae</taxon>
        <taxon>Sorangium</taxon>
    </lineage>
</organism>
<dbReference type="PROSITE" id="PS51257">
    <property type="entry name" value="PROKAR_LIPOPROTEIN"/>
    <property type="match status" value="1"/>
</dbReference>
<dbReference type="AlphaFoldDB" id="A0A4P2Q3F4"/>
<proteinExistence type="predicted"/>
<sequence length="178" mass="18167">MHVRIGLTLAALMGATACGVADEPSEAASDGGAEGEAAAPRSFEVHLGGETTTESVIPQILEAGRAELAAACADRPEAAIRIFNPLDQGAYVDIPCASTLRDGDTSTTTAHDQGDEQIDTAQQPLSPIGLGCSIFMFGATMVATSAICPRARDPRDAQRCSNHSGAALGTLGVLCSLI</sequence>
<dbReference type="OrthoDB" id="5532280at2"/>
<evidence type="ECO:0000313" key="1">
    <source>
        <dbReference type="EMBL" id="AUX23855.1"/>
    </source>
</evidence>
<dbReference type="RefSeq" id="WP_129349326.1">
    <property type="nucleotide sequence ID" value="NZ_CP012670.1"/>
</dbReference>